<dbReference type="AlphaFoldDB" id="A0AAN4T7G6"/>
<sequence>MDFEFIPAVGDNPFFYHSGFDTVQWMERFGDPGWHYHVATAKLWTLMTARLSEPSILRRHAYDYSVALRGWLDGLLMVVIQLDGAIQCSGPFPHAAKKFSAYAPSLAIYKRPWWKYMAIERALDYEQGMNNHSLYRHLLLEPSAWYEDFPVVPGLTNSLKLGNLTNAERWRDIAAERVNNAATLLKVTKDLSH</sequence>
<dbReference type="Proteomes" id="UP000051487">
    <property type="component" value="Unassembled WGS sequence"/>
</dbReference>
<name>A0AAN4T7G6_ASPLE</name>
<dbReference type="PANTHER" id="PTHR10404:SF46">
    <property type="entry name" value="VACUOLAR PROTEIN SORTING-ASSOCIATED PROTEIN 70"/>
    <property type="match status" value="1"/>
</dbReference>
<dbReference type="InterPro" id="IPR007365">
    <property type="entry name" value="TFR-like_dimer_dom"/>
</dbReference>
<proteinExistence type="predicted"/>
<accession>A0AAN4T7G6</accession>
<feature type="domain" description="Transferrin receptor-like dimerisation" evidence="1">
    <location>
        <begin position="115"/>
        <end position="186"/>
    </location>
</feature>
<evidence type="ECO:0000313" key="2">
    <source>
        <dbReference type="EMBL" id="GAQ03968.1"/>
    </source>
</evidence>
<organism evidence="2 3">
    <name type="scientific">Aspergillus lentulus</name>
    <dbReference type="NCBI Taxonomy" id="293939"/>
    <lineage>
        <taxon>Eukaryota</taxon>
        <taxon>Fungi</taxon>
        <taxon>Dikarya</taxon>
        <taxon>Ascomycota</taxon>
        <taxon>Pezizomycotina</taxon>
        <taxon>Eurotiomycetes</taxon>
        <taxon>Eurotiomycetidae</taxon>
        <taxon>Eurotiales</taxon>
        <taxon>Aspergillaceae</taxon>
        <taxon>Aspergillus</taxon>
        <taxon>Aspergillus subgen. Fumigati</taxon>
    </lineage>
</organism>
<evidence type="ECO:0000259" key="1">
    <source>
        <dbReference type="Pfam" id="PF04253"/>
    </source>
</evidence>
<dbReference type="GO" id="GO:0004180">
    <property type="term" value="F:carboxypeptidase activity"/>
    <property type="evidence" value="ECO:0007669"/>
    <property type="project" value="TreeGrafter"/>
</dbReference>
<dbReference type="EMBL" id="BCLY01000004">
    <property type="protein sequence ID" value="GAQ03968.1"/>
    <property type="molecule type" value="Genomic_DNA"/>
</dbReference>
<dbReference type="Pfam" id="PF04253">
    <property type="entry name" value="TFR_dimer"/>
    <property type="match status" value="1"/>
</dbReference>
<dbReference type="InterPro" id="IPR039373">
    <property type="entry name" value="Peptidase_M28B"/>
</dbReference>
<dbReference type="InterPro" id="IPR036757">
    <property type="entry name" value="TFR-like_dimer_dom_sf"/>
</dbReference>
<reference evidence="2 3" key="1">
    <citation type="submission" date="2015-11" db="EMBL/GenBank/DDBJ databases">
        <title>Aspergillus lentulus strain IFM 54703T.</title>
        <authorList>
            <person name="Kusuya Y."/>
            <person name="Sakai K."/>
            <person name="Kamei K."/>
            <person name="Takahashi H."/>
            <person name="Yaguchi T."/>
        </authorList>
    </citation>
    <scope>NUCLEOTIDE SEQUENCE [LARGE SCALE GENOMIC DNA]</scope>
    <source>
        <strain evidence="2 3">IFM 54703</strain>
    </source>
</reference>
<evidence type="ECO:0000313" key="3">
    <source>
        <dbReference type="Proteomes" id="UP000051487"/>
    </source>
</evidence>
<dbReference type="PANTHER" id="PTHR10404">
    <property type="entry name" value="N-ACETYLATED-ALPHA-LINKED ACIDIC DIPEPTIDASE"/>
    <property type="match status" value="1"/>
</dbReference>
<gene>
    <name evidence="2" type="ORF">ALT_1289</name>
</gene>
<dbReference type="SUPFAM" id="SSF47672">
    <property type="entry name" value="Transferrin receptor-like dimerisation domain"/>
    <property type="match status" value="1"/>
</dbReference>
<dbReference type="Gene3D" id="1.20.930.40">
    <property type="entry name" value="Transferrin receptor-like, dimerisation domain"/>
    <property type="match status" value="1"/>
</dbReference>
<comment type="caution">
    <text evidence="2">The sequence shown here is derived from an EMBL/GenBank/DDBJ whole genome shotgun (WGS) entry which is preliminary data.</text>
</comment>
<protein>
    <recommendedName>
        <fullName evidence="1">Transferrin receptor-like dimerisation domain-containing protein</fullName>
    </recommendedName>
</protein>
<dbReference type="SUPFAM" id="SSF53187">
    <property type="entry name" value="Zn-dependent exopeptidases"/>
    <property type="match status" value="1"/>
</dbReference>
<dbReference type="Gene3D" id="3.40.630.10">
    <property type="entry name" value="Zn peptidases"/>
    <property type="match status" value="1"/>
</dbReference>